<evidence type="ECO:0000313" key="9">
    <source>
        <dbReference type="EMBL" id="CEF07338.1"/>
    </source>
</evidence>
<feature type="transmembrane region" description="Helical" evidence="7">
    <location>
        <begin position="341"/>
        <end position="363"/>
    </location>
</feature>
<comment type="similarity">
    <text evidence="2">Belongs to the acyltransferase 3 family.</text>
</comment>
<dbReference type="InterPro" id="IPR002656">
    <property type="entry name" value="Acyl_transf_3_dom"/>
</dbReference>
<evidence type="ECO:0000256" key="3">
    <source>
        <dbReference type="ARBA" id="ARBA00022475"/>
    </source>
</evidence>
<keyword evidence="9" id="KW-0808">Transferase</keyword>
<reference evidence="9 10" key="1">
    <citation type="submission" date="2014-09" db="EMBL/GenBank/DDBJ databases">
        <authorList>
            <person name="Bertelli C."/>
        </authorList>
    </citation>
    <scope>NUCLEOTIDE SEQUENCE [LARGE SCALE GENOMIC DNA]</scope>
    <source>
        <strain evidence="9 10">BIC1401111250</strain>
    </source>
</reference>
<evidence type="ECO:0000259" key="8">
    <source>
        <dbReference type="Pfam" id="PF01757"/>
    </source>
</evidence>
<keyword evidence="4 7" id="KW-0812">Transmembrane</keyword>
<comment type="subcellular location">
    <subcellularLocation>
        <location evidence="1">Cell membrane</location>
        <topology evidence="1">Multi-pass membrane protein</topology>
    </subcellularLocation>
</comment>
<feature type="transmembrane region" description="Helical" evidence="7">
    <location>
        <begin position="236"/>
        <end position="257"/>
    </location>
</feature>
<feature type="transmembrane region" description="Helical" evidence="7">
    <location>
        <begin position="150"/>
        <end position="172"/>
    </location>
</feature>
<feature type="transmembrane region" description="Helical" evidence="7">
    <location>
        <begin position="120"/>
        <end position="138"/>
    </location>
</feature>
<feature type="transmembrane region" description="Helical" evidence="7">
    <location>
        <begin position="269"/>
        <end position="287"/>
    </location>
</feature>
<dbReference type="Proteomes" id="UP000043107">
    <property type="component" value="Unassembled WGS sequence"/>
</dbReference>
<proteinExistence type="inferred from homology"/>
<evidence type="ECO:0000256" key="5">
    <source>
        <dbReference type="ARBA" id="ARBA00022989"/>
    </source>
</evidence>
<feature type="domain" description="Acyltransferase 3" evidence="8">
    <location>
        <begin position="7"/>
        <end position="351"/>
    </location>
</feature>
<dbReference type="Pfam" id="PF01757">
    <property type="entry name" value="Acyl_transf_3"/>
    <property type="match status" value="1"/>
</dbReference>
<evidence type="ECO:0000313" key="10">
    <source>
        <dbReference type="Proteomes" id="UP000043107"/>
    </source>
</evidence>
<evidence type="ECO:0000256" key="4">
    <source>
        <dbReference type="ARBA" id="ARBA00022692"/>
    </source>
</evidence>
<keyword evidence="9" id="KW-0012">Acyltransferase</keyword>
<evidence type="ECO:0000256" key="6">
    <source>
        <dbReference type="ARBA" id="ARBA00023136"/>
    </source>
</evidence>
<protein>
    <submittedName>
        <fullName evidence="9">Acyltransferase family protein</fullName>
    </submittedName>
</protein>
<keyword evidence="10" id="KW-1185">Reference proteome</keyword>
<dbReference type="EMBL" id="CCWP01000057">
    <property type="protein sequence ID" value="CEF07338.1"/>
    <property type="molecule type" value="Genomic_DNA"/>
</dbReference>
<feature type="transmembrane region" description="Helical" evidence="7">
    <location>
        <begin position="299"/>
        <end position="321"/>
    </location>
</feature>
<keyword evidence="6 7" id="KW-0472">Membrane</keyword>
<dbReference type="PANTHER" id="PTHR40074">
    <property type="entry name" value="O-ACETYLTRANSFERASE WECH"/>
    <property type="match status" value="1"/>
</dbReference>
<feature type="transmembrane region" description="Helical" evidence="7">
    <location>
        <begin position="39"/>
        <end position="61"/>
    </location>
</feature>
<organism evidence="9 10">
    <name type="scientific">Bifidobacterium longum subsp. infantis</name>
    <dbReference type="NCBI Taxonomy" id="1682"/>
    <lineage>
        <taxon>Bacteria</taxon>
        <taxon>Bacillati</taxon>
        <taxon>Actinomycetota</taxon>
        <taxon>Actinomycetes</taxon>
        <taxon>Bifidobacteriales</taxon>
        <taxon>Bifidobacteriaceae</taxon>
        <taxon>Bifidobacterium</taxon>
    </lineage>
</organism>
<evidence type="ECO:0000256" key="1">
    <source>
        <dbReference type="ARBA" id="ARBA00004651"/>
    </source>
</evidence>
<feature type="transmembrane region" description="Helical" evidence="7">
    <location>
        <begin position="73"/>
        <end position="94"/>
    </location>
</feature>
<keyword evidence="3" id="KW-1003">Cell membrane</keyword>
<dbReference type="RefSeq" id="WP_012578604.1">
    <property type="nucleotide sequence ID" value="NZ_CBCRZZ010000008.1"/>
</dbReference>
<feature type="transmembrane region" description="Helical" evidence="7">
    <location>
        <begin position="192"/>
        <end position="215"/>
    </location>
</feature>
<evidence type="ECO:0000256" key="7">
    <source>
        <dbReference type="SAM" id="Phobius"/>
    </source>
</evidence>
<name>A0ABP1X9F1_BIFLI</name>
<dbReference type="PANTHER" id="PTHR40074:SF2">
    <property type="entry name" value="O-ACETYLTRANSFERASE WECH"/>
    <property type="match status" value="1"/>
</dbReference>
<gene>
    <name evidence="9" type="ORF">BLIC_c02554</name>
</gene>
<sequence>MKKRVVGYDIIKCIAMFFVVMLHYSFYTKFYSDGLAGTAITVLCVVCVPLFFAVNGALLLPRDMNTVKHYRKTLNIIIVVTIWKLLAATFFTLVDGSHPVTLKNLAIFLLGGGFGDYPTGYFWFMNALIAVYLVLPVMKMAFDAEQKIAFHALLAVLAAFTVGKDSLKLVLQMAGTTTNHDFASIVNPLGEFYIFGSYGYVLLYVLVGGVIGRYLKQTREESTDGNALHFLSRISPGKACVGIAICYTLTLLIQRYQHATHGTNLTVDNGYWLLPTFIATVLILLTLGQADIQGTGAKFFQIVGMNTFGVYMLHLAGLVLLSRLQSLSWFEFMGTMNSIAVTLLNTLLCACVFAACLATSALLRNIPYIGRLFTL</sequence>
<keyword evidence="5 7" id="KW-1133">Transmembrane helix</keyword>
<evidence type="ECO:0000256" key="2">
    <source>
        <dbReference type="ARBA" id="ARBA00007400"/>
    </source>
</evidence>
<dbReference type="GO" id="GO:0016746">
    <property type="term" value="F:acyltransferase activity"/>
    <property type="evidence" value="ECO:0007669"/>
    <property type="project" value="UniProtKB-KW"/>
</dbReference>
<feature type="transmembrane region" description="Helical" evidence="7">
    <location>
        <begin position="7"/>
        <end position="27"/>
    </location>
</feature>
<accession>A0ABP1X9F1</accession>
<comment type="caution">
    <text evidence="9">The sequence shown here is derived from an EMBL/GenBank/DDBJ whole genome shotgun (WGS) entry which is preliminary data.</text>
</comment>